<evidence type="ECO:0000259" key="1">
    <source>
        <dbReference type="PROSITE" id="PS51725"/>
    </source>
</evidence>
<dbReference type="RefSeq" id="WP_377603275.1">
    <property type="nucleotide sequence ID" value="NZ_JBHUME010000008.1"/>
</dbReference>
<dbReference type="GO" id="GO:0004497">
    <property type="term" value="F:monooxygenase activity"/>
    <property type="evidence" value="ECO:0007669"/>
    <property type="project" value="UniProtKB-KW"/>
</dbReference>
<accession>A0ABW5PEC1</accession>
<dbReference type="InterPro" id="IPR050404">
    <property type="entry name" value="Heme-degrading_MO"/>
</dbReference>
<dbReference type="PANTHER" id="PTHR34474">
    <property type="entry name" value="SIGNAL TRANSDUCTION PROTEIN TRAP"/>
    <property type="match status" value="1"/>
</dbReference>
<dbReference type="PANTHER" id="PTHR34474:SF4">
    <property type="entry name" value="HEME OXYGENASE (STAPHYLOBILIN-PRODUCING) 1"/>
    <property type="match status" value="1"/>
</dbReference>
<keyword evidence="2" id="KW-0503">Monooxygenase</keyword>
<feature type="domain" description="ABM" evidence="1">
    <location>
        <begin position="2"/>
        <end position="90"/>
    </location>
</feature>
<name>A0ABW5PEC1_9BACL</name>
<dbReference type="EMBL" id="JBHUME010000008">
    <property type="protein sequence ID" value="MFD2613276.1"/>
    <property type="molecule type" value="Genomic_DNA"/>
</dbReference>
<organism evidence="2 3">
    <name type="scientific">Paenibacillus gansuensis</name>
    <dbReference type="NCBI Taxonomy" id="306542"/>
    <lineage>
        <taxon>Bacteria</taxon>
        <taxon>Bacillati</taxon>
        <taxon>Bacillota</taxon>
        <taxon>Bacilli</taxon>
        <taxon>Bacillales</taxon>
        <taxon>Paenibacillaceae</taxon>
        <taxon>Paenibacillus</taxon>
    </lineage>
</organism>
<gene>
    <name evidence="2" type="ORF">ACFSUF_12670</name>
</gene>
<comment type="caution">
    <text evidence="2">The sequence shown here is derived from an EMBL/GenBank/DDBJ whole genome shotgun (WGS) entry which is preliminary data.</text>
</comment>
<dbReference type="PROSITE" id="PS51725">
    <property type="entry name" value="ABM"/>
    <property type="match status" value="1"/>
</dbReference>
<keyword evidence="2" id="KW-0560">Oxidoreductase</keyword>
<dbReference type="SUPFAM" id="SSF54909">
    <property type="entry name" value="Dimeric alpha+beta barrel"/>
    <property type="match status" value="1"/>
</dbReference>
<dbReference type="EC" id="1.14.-.-" evidence="2"/>
<reference evidence="3" key="1">
    <citation type="journal article" date="2019" name="Int. J. Syst. Evol. Microbiol.">
        <title>The Global Catalogue of Microorganisms (GCM) 10K type strain sequencing project: providing services to taxonomists for standard genome sequencing and annotation.</title>
        <authorList>
            <consortium name="The Broad Institute Genomics Platform"/>
            <consortium name="The Broad Institute Genome Sequencing Center for Infectious Disease"/>
            <person name="Wu L."/>
            <person name="Ma J."/>
        </authorList>
    </citation>
    <scope>NUCLEOTIDE SEQUENCE [LARGE SCALE GENOMIC DNA]</scope>
    <source>
        <strain evidence="3">KCTC 3950</strain>
    </source>
</reference>
<dbReference type="InterPro" id="IPR011008">
    <property type="entry name" value="Dimeric_a/b-barrel"/>
</dbReference>
<sequence>MYIVHSIVEVPADKAEEVIGIYRKRSRLVDKWEGFRAFQLLQNENKPEELTVQMTWDSKEHYMAWVTSNDFKRVHELEKEYPDQELAGIVPKVRKYKVVAE</sequence>
<evidence type="ECO:0000313" key="2">
    <source>
        <dbReference type="EMBL" id="MFD2613276.1"/>
    </source>
</evidence>
<keyword evidence="3" id="KW-1185">Reference proteome</keyword>
<dbReference type="Gene3D" id="3.30.70.100">
    <property type="match status" value="1"/>
</dbReference>
<protein>
    <submittedName>
        <fullName evidence="2">Antibiotic biosynthesis monooxygenase family protein</fullName>
        <ecNumber evidence="2">1.14.-.-</ecNumber>
    </submittedName>
</protein>
<proteinExistence type="predicted"/>
<evidence type="ECO:0000313" key="3">
    <source>
        <dbReference type="Proteomes" id="UP001597541"/>
    </source>
</evidence>
<dbReference type="Pfam" id="PF03992">
    <property type="entry name" value="ABM"/>
    <property type="match status" value="1"/>
</dbReference>
<dbReference type="Proteomes" id="UP001597541">
    <property type="component" value="Unassembled WGS sequence"/>
</dbReference>
<dbReference type="InterPro" id="IPR007138">
    <property type="entry name" value="ABM_dom"/>
</dbReference>